<sequence length="119" mass="13665">MRDTFIKNEIEKNGKEIIVKFTLKDKQPKITSFYFAYFINGKKISSANSGINYSISNSETETRSIDNLKINAFYLAKSISKYPTIIIVNPLKQVTDTIAILKAGFSREEIIRLKFSRMN</sequence>
<proteinExistence type="predicted"/>
<name>A0ABR9TJ55_9FLAO</name>
<dbReference type="Proteomes" id="UP000640614">
    <property type="component" value="Unassembled WGS sequence"/>
</dbReference>
<reference evidence="1 2" key="1">
    <citation type="submission" date="2018-07" db="EMBL/GenBank/DDBJ databases">
        <title>Genome assembly of strain KB82.</title>
        <authorList>
            <person name="Kukolya J."/>
            <person name="Horvath B."/>
            <person name="Nagy I."/>
            <person name="Toth A."/>
        </authorList>
    </citation>
    <scope>NUCLEOTIDE SEQUENCE [LARGE SCALE GENOMIC DNA]</scope>
    <source>
        <strain evidence="1 2">Kb82</strain>
    </source>
</reference>
<evidence type="ECO:0000313" key="1">
    <source>
        <dbReference type="EMBL" id="MBE8725384.1"/>
    </source>
</evidence>
<keyword evidence="2" id="KW-1185">Reference proteome</keyword>
<gene>
    <name evidence="1" type="ORF">C4F50_10535</name>
</gene>
<protein>
    <submittedName>
        <fullName evidence="1">Uncharacterized protein</fullName>
    </submittedName>
</protein>
<comment type="caution">
    <text evidence="1">The sequence shown here is derived from an EMBL/GenBank/DDBJ whole genome shotgun (WGS) entry which is preliminary data.</text>
</comment>
<accession>A0ABR9TJ55</accession>
<dbReference type="EMBL" id="PRDM01000002">
    <property type="protein sequence ID" value="MBE8725384.1"/>
    <property type="molecule type" value="Genomic_DNA"/>
</dbReference>
<evidence type="ECO:0000313" key="2">
    <source>
        <dbReference type="Proteomes" id="UP000640614"/>
    </source>
</evidence>
<organism evidence="1 2">
    <name type="scientific">Flavobacterium hungaricum</name>
    <dbReference type="NCBI Taxonomy" id="2082725"/>
    <lineage>
        <taxon>Bacteria</taxon>
        <taxon>Pseudomonadati</taxon>
        <taxon>Bacteroidota</taxon>
        <taxon>Flavobacteriia</taxon>
        <taxon>Flavobacteriales</taxon>
        <taxon>Flavobacteriaceae</taxon>
        <taxon>Flavobacterium</taxon>
    </lineage>
</organism>